<dbReference type="AlphaFoldDB" id="A0A0F8A2E1"/>
<feature type="signal peptide" evidence="1">
    <location>
        <begin position="1"/>
        <end position="16"/>
    </location>
</feature>
<reference evidence="2 3" key="1">
    <citation type="journal article" date="2014" name="Genome Biol. Evol.">
        <title>Comparative genomics and transcriptomics analyses reveal divergent lifestyle features of nematode endoparasitic fungus Hirsutella minnesotensis.</title>
        <authorList>
            <person name="Lai Y."/>
            <person name="Liu K."/>
            <person name="Zhang X."/>
            <person name="Zhang X."/>
            <person name="Li K."/>
            <person name="Wang N."/>
            <person name="Shu C."/>
            <person name="Wu Y."/>
            <person name="Wang C."/>
            <person name="Bushley K.E."/>
            <person name="Xiang M."/>
            <person name="Liu X."/>
        </authorList>
    </citation>
    <scope>NUCLEOTIDE SEQUENCE [LARGE SCALE GENOMIC DNA]</scope>
    <source>
        <strain evidence="2 3">3608</strain>
    </source>
</reference>
<sequence>MRFTALVFAGAFAVAADVNCKSRCQTVPSPNNGQVKQTTECVANCVQGNGSPSQSDAYTKCRNQCINDHYLN</sequence>
<feature type="chain" id="PRO_5002526228" description="Extracellular membrane protein CFEM domain-containing protein" evidence="1">
    <location>
        <begin position="17"/>
        <end position="72"/>
    </location>
</feature>
<evidence type="ECO:0008006" key="4">
    <source>
        <dbReference type="Google" id="ProtNLM"/>
    </source>
</evidence>
<dbReference type="EMBL" id="KQ030637">
    <property type="protein sequence ID" value="KJZ70254.1"/>
    <property type="molecule type" value="Genomic_DNA"/>
</dbReference>
<accession>A0A0F8A2E1</accession>
<evidence type="ECO:0000313" key="3">
    <source>
        <dbReference type="Proteomes" id="UP000054481"/>
    </source>
</evidence>
<evidence type="ECO:0000256" key="1">
    <source>
        <dbReference type="SAM" id="SignalP"/>
    </source>
</evidence>
<keyword evidence="1" id="KW-0732">Signal</keyword>
<keyword evidence="3" id="KW-1185">Reference proteome</keyword>
<organism evidence="2 3">
    <name type="scientific">Hirsutella minnesotensis 3608</name>
    <dbReference type="NCBI Taxonomy" id="1043627"/>
    <lineage>
        <taxon>Eukaryota</taxon>
        <taxon>Fungi</taxon>
        <taxon>Dikarya</taxon>
        <taxon>Ascomycota</taxon>
        <taxon>Pezizomycotina</taxon>
        <taxon>Sordariomycetes</taxon>
        <taxon>Hypocreomycetidae</taxon>
        <taxon>Hypocreales</taxon>
        <taxon>Ophiocordycipitaceae</taxon>
        <taxon>Hirsutella</taxon>
    </lineage>
</organism>
<dbReference type="OrthoDB" id="5597238at2759"/>
<gene>
    <name evidence="2" type="ORF">HIM_10368</name>
</gene>
<name>A0A0F8A2E1_9HYPO</name>
<proteinExistence type="predicted"/>
<protein>
    <recommendedName>
        <fullName evidence="4">Extracellular membrane protein CFEM domain-containing protein</fullName>
    </recommendedName>
</protein>
<evidence type="ECO:0000313" key="2">
    <source>
        <dbReference type="EMBL" id="KJZ70254.1"/>
    </source>
</evidence>
<dbReference type="Proteomes" id="UP000054481">
    <property type="component" value="Unassembled WGS sequence"/>
</dbReference>